<dbReference type="AlphaFoldDB" id="A0AAV7JDJ7"/>
<sequence length="136" mass="14880">MRRAVLVAGSFAISFSIPFSLNVLGLLHNPSLARDKMGFGLSVMCLSFYNLSSHRLASGNVSPDALLLSGIMGIYGARMALHHGYKLWTQDQIEISCNSFDYPNTILTGSGNEILHSIFCPTAEYIYARKSISFAL</sequence>
<gene>
    <name evidence="1" type="ORF">LOD99_9177</name>
</gene>
<protein>
    <submittedName>
        <fullName evidence="1">Uncharacterized protein</fullName>
    </submittedName>
</protein>
<evidence type="ECO:0000313" key="2">
    <source>
        <dbReference type="Proteomes" id="UP001165289"/>
    </source>
</evidence>
<proteinExistence type="predicted"/>
<comment type="caution">
    <text evidence="1">The sequence shown here is derived from an EMBL/GenBank/DDBJ whole genome shotgun (WGS) entry which is preliminary data.</text>
</comment>
<reference evidence="1 2" key="1">
    <citation type="journal article" date="2023" name="BMC Biol.">
        <title>The compact genome of the sponge Oopsacas minuta (Hexactinellida) is lacking key metazoan core genes.</title>
        <authorList>
            <person name="Santini S."/>
            <person name="Schenkelaars Q."/>
            <person name="Jourda C."/>
            <person name="Duchesne M."/>
            <person name="Belahbib H."/>
            <person name="Rocher C."/>
            <person name="Selva M."/>
            <person name="Riesgo A."/>
            <person name="Vervoort M."/>
            <person name="Leys S.P."/>
            <person name="Kodjabachian L."/>
            <person name="Le Bivic A."/>
            <person name="Borchiellini C."/>
            <person name="Claverie J.M."/>
            <person name="Renard E."/>
        </authorList>
    </citation>
    <scope>NUCLEOTIDE SEQUENCE [LARGE SCALE GENOMIC DNA]</scope>
    <source>
        <strain evidence="1">SPO-2</strain>
    </source>
</reference>
<evidence type="ECO:0000313" key="1">
    <source>
        <dbReference type="EMBL" id="KAI6646848.1"/>
    </source>
</evidence>
<name>A0AAV7JDJ7_9METZ</name>
<accession>A0AAV7JDJ7</accession>
<keyword evidence="2" id="KW-1185">Reference proteome</keyword>
<organism evidence="1 2">
    <name type="scientific">Oopsacas minuta</name>
    <dbReference type="NCBI Taxonomy" id="111878"/>
    <lineage>
        <taxon>Eukaryota</taxon>
        <taxon>Metazoa</taxon>
        <taxon>Porifera</taxon>
        <taxon>Hexactinellida</taxon>
        <taxon>Hexasterophora</taxon>
        <taxon>Lyssacinosida</taxon>
        <taxon>Leucopsacidae</taxon>
        <taxon>Oopsacas</taxon>
    </lineage>
</organism>
<dbReference type="EMBL" id="JAKMXF010000352">
    <property type="protein sequence ID" value="KAI6646848.1"/>
    <property type="molecule type" value="Genomic_DNA"/>
</dbReference>
<dbReference type="Proteomes" id="UP001165289">
    <property type="component" value="Unassembled WGS sequence"/>
</dbReference>